<dbReference type="Pfam" id="PF13183">
    <property type="entry name" value="Fer4_8"/>
    <property type="match status" value="1"/>
</dbReference>
<comment type="caution">
    <text evidence="9">The sequence shown here is derived from an EMBL/GenBank/DDBJ whole genome shotgun (WGS) entry which is preliminary data.</text>
</comment>
<sequence length="471" mass="52835">MGDEKKVDVAANAAAFLEQDEVHEPMHDKNLWAARMHRDAAARAVPEWEELRKIASQIKEHTLTHLPDYLREFENNALKRGAKVYWARDAAEHNQHVWDILQEKNIRAVIKSKSMLQEECGMTAFLEKRGITVTESDLGERIQQLDDQPPSHIVMPAIHKTPEDVAQLFARSIGTDPGNTDPHYLTEAMRNDARKRFLEAGAGMTGANFAIAETGSFVVCTNEGNADIGAAVPPVHIASIGIEKLLPKVSDLGIFIRMLSRSALGTLATQYTSHFSGPRRGGELHIILTDNGRSRRLGMPDFWTSLKCIRCGACMNTCPVYRRSGGLAYGATYSGPIGIILDPTFDESRYSELPYHSSLCGSCTEVCPVKIDISDQILKWRKVMAAKKYLPVSRRLAFGAAGRIFEHPQLFRSAESMASGALRFTPHFLLYNKVLNPWGRHRELPHFAGQTFREWYLQYRAKNNDHGEQHT</sequence>
<dbReference type="InterPro" id="IPR004452">
    <property type="entry name" value="LutB/LldF"/>
</dbReference>
<dbReference type="PANTHER" id="PTHR47153:SF2">
    <property type="entry name" value="LACTATE UTILIZATION PROTEIN B"/>
    <property type="match status" value="1"/>
</dbReference>
<protein>
    <submittedName>
        <fullName evidence="9">4Fe-4S ferredoxin</fullName>
    </submittedName>
</protein>
<accession>A0A365XPG1</accession>
<evidence type="ECO:0000313" key="10">
    <source>
        <dbReference type="Proteomes" id="UP000253410"/>
    </source>
</evidence>
<dbReference type="EMBL" id="QFFJ01000002">
    <property type="protein sequence ID" value="RBL88239.1"/>
    <property type="molecule type" value="Genomic_DNA"/>
</dbReference>
<dbReference type="GO" id="GO:0046872">
    <property type="term" value="F:metal ion binding"/>
    <property type="evidence" value="ECO:0007669"/>
    <property type="project" value="UniProtKB-KW"/>
</dbReference>
<gene>
    <name evidence="9" type="ORF">DF182_16705</name>
</gene>
<dbReference type="SUPFAM" id="SSF100950">
    <property type="entry name" value="NagB/RpiA/CoA transferase-like"/>
    <property type="match status" value="1"/>
</dbReference>
<dbReference type="PROSITE" id="PS00198">
    <property type="entry name" value="4FE4S_FER_1"/>
    <property type="match status" value="1"/>
</dbReference>
<dbReference type="InterPro" id="IPR037171">
    <property type="entry name" value="NagB/RpiA_transferase-like"/>
</dbReference>
<dbReference type="Gene3D" id="1.10.1060.10">
    <property type="entry name" value="Alpha-helical ferredoxin"/>
    <property type="match status" value="1"/>
</dbReference>
<evidence type="ECO:0000256" key="6">
    <source>
        <dbReference type="ARBA" id="ARBA00023004"/>
    </source>
</evidence>
<dbReference type="PANTHER" id="PTHR47153">
    <property type="entry name" value="LACTATE UTILIZATION PROTEIN B"/>
    <property type="match status" value="1"/>
</dbReference>
<evidence type="ECO:0000256" key="7">
    <source>
        <dbReference type="ARBA" id="ARBA00023014"/>
    </source>
</evidence>
<dbReference type="PROSITE" id="PS51379">
    <property type="entry name" value="4FE4S_FER_2"/>
    <property type="match status" value="1"/>
</dbReference>
<keyword evidence="5" id="KW-0249">Electron transport</keyword>
<dbReference type="InterPro" id="IPR024185">
    <property type="entry name" value="FTHF_cligase-like_sf"/>
</dbReference>
<proteinExistence type="predicted"/>
<keyword evidence="3" id="KW-0479">Metal-binding</keyword>
<keyword evidence="10" id="KW-1185">Reference proteome</keyword>
<dbReference type="InterPro" id="IPR009051">
    <property type="entry name" value="Helical_ferredxn"/>
</dbReference>
<evidence type="ECO:0000256" key="4">
    <source>
        <dbReference type="ARBA" id="ARBA00022737"/>
    </source>
</evidence>
<dbReference type="InterPro" id="IPR024569">
    <property type="entry name" value="LutB_C"/>
</dbReference>
<keyword evidence="6" id="KW-0408">Iron</keyword>
<dbReference type="Proteomes" id="UP000253410">
    <property type="component" value="Unassembled WGS sequence"/>
</dbReference>
<dbReference type="Pfam" id="PF11870">
    <property type="entry name" value="LutB_C"/>
    <property type="match status" value="1"/>
</dbReference>
<keyword evidence="1" id="KW-0813">Transport</keyword>
<evidence type="ECO:0000256" key="5">
    <source>
        <dbReference type="ARBA" id="ARBA00022982"/>
    </source>
</evidence>
<reference evidence="9 10" key="1">
    <citation type="submission" date="2018-05" db="EMBL/GenBank/DDBJ databases">
        <title>Chitinophaga sp. K3CV102501T nov., isolated from isolated from a monsoon evergreen broad-leaved forest soil.</title>
        <authorList>
            <person name="Lv Y."/>
        </authorList>
    </citation>
    <scope>NUCLEOTIDE SEQUENCE [LARGE SCALE GENOMIC DNA]</scope>
    <source>
        <strain evidence="9 10">GDMCC 1.1325</strain>
    </source>
</reference>
<dbReference type="OrthoDB" id="9782337at2"/>
<dbReference type="RefSeq" id="WP_113616991.1">
    <property type="nucleotide sequence ID" value="NZ_QFFJ01000002.1"/>
</dbReference>
<evidence type="ECO:0000256" key="2">
    <source>
        <dbReference type="ARBA" id="ARBA00022485"/>
    </source>
</evidence>
<evidence type="ECO:0000259" key="8">
    <source>
        <dbReference type="PROSITE" id="PS51379"/>
    </source>
</evidence>
<dbReference type="AlphaFoldDB" id="A0A365XPG1"/>
<dbReference type="GO" id="GO:0051539">
    <property type="term" value="F:4 iron, 4 sulfur cluster binding"/>
    <property type="evidence" value="ECO:0007669"/>
    <property type="project" value="UniProtKB-KW"/>
</dbReference>
<organism evidence="9 10">
    <name type="scientific">Chitinophaga flava</name>
    <dbReference type="NCBI Taxonomy" id="2259036"/>
    <lineage>
        <taxon>Bacteria</taxon>
        <taxon>Pseudomonadati</taxon>
        <taxon>Bacteroidota</taxon>
        <taxon>Chitinophagia</taxon>
        <taxon>Chitinophagales</taxon>
        <taxon>Chitinophagaceae</taxon>
        <taxon>Chitinophaga</taxon>
    </lineage>
</organism>
<dbReference type="GO" id="GO:0006089">
    <property type="term" value="P:lactate metabolic process"/>
    <property type="evidence" value="ECO:0007669"/>
    <property type="project" value="InterPro"/>
</dbReference>
<dbReference type="SUPFAM" id="SSF54862">
    <property type="entry name" value="4Fe-4S ferredoxins"/>
    <property type="match status" value="1"/>
</dbReference>
<dbReference type="InterPro" id="IPR017900">
    <property type="entry name" value="4Fe4S_Fe_S_CS"/>
</dbReference>
<name>A0A365XPG1_9BACT</name>
<dbReference type="Pfam" id="PF02589">
    <property type="entry name" value="LUD_dom"/>
    <property type="match status" value="1"/>
</dbReference>
<evidence type="ECO:0000256" key="3">
    <source>
        <dbReference type="ARBA" id="ARBA00022723"/>
    </source>
</evidence>
<dbReference type="InterPro" id="IPR003741">
    <property type="entry name" value="LUD_dom"/>
</dbReference>
<dbReference type="InterPro" id="IPR017896">
    <property type="entry name" value="4Fe4S_Fe-S-bd"/>
</dbReference>
<keyword evidence="2" id="KW-0004">4Fe-4S</keyword>
<evidence type="ECO:0000313" key="9">
    <source>
        <dbReference type="EMBL" id="RBL88239.1"/>
    </source>
</evidence>
<dbReference type="Gene3D" id="3.40.50.10420">
    <property type="entry name" value="NagB/RpiA/CoA transferase-like"/>
    <property type="match status" value="1"/>
</dbReference>
<evidence type="ECO:0000256" key="1">
    <source>
        <dbReference type="ARBA" id="ARBA00022448"/>
    </source>
</evidence>
<keyword evidence="4" id="KW-0677">Repeat</keyword>
<keyword evidence="7" id="KW-0411">Iron-sulfur</keyword>
<feature type="domain" description="4Fe-4S ferredoxin-type" evidence="8">
    <location>
        <begin position="298"/>
        <end position="320"/>
    </location>
</feature>